<dbReference type="InterPro" id="IPR001466">
    <property type="entry name" value="Beta-lactam-related"/>
</dbReference>
<reference evidence="3 4" key="1">
    <citation type="submission" date="2019-06" db="EMBL/GenBank/DDBJ databases">
        <authorList>
            <person name="Srinivasan S."/>
        </authorList>
    </citation>
    <scope>NUCLEOTIDE SEQUENCE [LARGE SCALE GENOMIC DNA]</scope>
    <source>
        <strain evidence="3 4">17J68-5</strain>
    </source>
</reference>
<gene>
    <name evidence="3" type="ORF">FHG12_02215</name>
</gene>
<keyword evidence="4" id="KW-1185">Reference proteome</keyword>
<accession>A0A5B7ZVZ4</accession>
<dbReference type="Pfam" id="PF00144">
    <property type="entry name" value="Beta-lactamase"/>
    <property type="match status" value="1"/>
</dbReference>
<dbReference type="Proteomes" id="UP000305398">
    <property type="component" value="Chromosome"/>
</dbReference>
<evidence type="ECO:0000256" key="1">
    <source>
        <dbReference type="SAM" id="SignalP"/>
    </source>
</evidence>
<protein>
    <submittedName>
        <fullName evidence="3">Beta-lactamase family protein</fullName>
    </submittedName>
</protein>
<dbReference type="RefSeq" id="WP_139514064.1">
    <property type="nucleotide sequence ID" value="NZ_CP040896.1"/>
</dbReference>
<dbReference type="AlphaFoldDB" id="A0A5B7ZVZ4"/>
<evidence type="ECO:0000313" key="3">
    <source>
        <dbReference type="EMBL" id="QDA58989.1"/>
    </source>
</evidence>
<evidence type="ECO:0000259" key="2">
    <source>
        <dbReference type="Pfam" id="PF00144"/>
    </source>
</evidence>
<dbReference type="InterPro" id="IPR050491">
    <property type="entry name" value="AmpC-like"/>
</dbReference>
<dbReference type="OrthoDB" id="9793489at2"/>
<proteinExistence type="predicted"/>
<dbReference type="SUPFAM" id="SSF56601">
    <property type="entry name" value="beta-lactamase/transpeptidase-like"/>
    <property type="match status" value="1"/>
</dbReference>
<evidence type="ECO:0000313" key="4">
    <source>
        <dbReference type="Proteomes" id="UP000305398"/>
    </source>
</evidence>
<name>A0A5B7ZVZ4_9BACT</name>
<feature type="signal peptide" evidence="1">
    <location>
        <begin position="1"/>
        <end position="23"/>
    </location>
</feature>
<dbReference type="PANTHER" id="PTHR46825:SF9">
    <property type="entry name" value="BETA-LACTAMASE-RELATED DOMAIN-CONTAINING PROTEIN"/>
    <property type="match status" value="1"/>
</dbReference>
<sequence>MLAAFPYLSVLLFMLLRVAVCQGQQQKTPAALDAYVQAQMKQYKIPGLSVLVLKNGKVLKNKGYGLASVEFAVPTSDRTVYALASVTKIFTATLIMQLVEQGKLSLQDPVVQYVDSLPESWHTITIRHLLNHTSGIRNHFMNPTWATLEKAHLSPQQAVVKAAAALPLAFRPGEQYAYSVTGYLLLGMVVQKVTGRPFEEYITRTLFAPLHMQQTQFGDYRTVIPNRSSTVYTYQNGPFETWTFTYGNAGFTAAGLNSTTTDLAKFFTALHGGALLSPASLDSLFTPTRLPSGQMVDYGLGWVIEHYRGRTCYGHEGGGCAWVNYYRSEGLTIAVLANLTGSKADAIIKGIADFYLK</sequence>
<organism evidence="3 4">
    <name type="scientific">Hymenobacter jejuensis</name>
    <dbReference type="NCBI Taxonomy" id="2502781"/>
    <lineage>
        <taxon>Bacteria</taxon>
        <taxon>Pseudomonadati</taxon>
        <taxon>Bacteroidota</taxon>
        <taxon>Cytophagia</taxon>
        <taxon>Cytophagales</taxon>
        <taxon>Hymenobacteraceae</taxon>
        <taxon>Hymenobacter</taxon>
    </lineage>
</organism>
<dbReference type="KEGG" id="hyj:FHG12_02215"/>
<feature type="domain" description="Beta-lactamase-related" evidence="2">
    <location>
        <begin position="32"/>
        <end position="347"/>
    </location>
</feature>
<keyword evidence="1" id="KW-0732">Signal</keyword>
<feature type="chain" id="PRO_5022859234" evidence="1">
    <location>
        <begin position="24"/>
        <end position="357"/>
    </location>
</feature>
<dbReference type="EMBL" id="CP040896">
    <property type="protein sequence ID" value="QDA58989.1"/>
    <property type="molecule type" value="Genomic_DNA"/>
</dbReference>
<dbReference type="Gene3D" id="3.40.710.10">
    <property type="entry name" value="DD-peptidase/beta-lactamase superfamily"/>
    <property type="match status" value="1"/>
</dbReference>
<dbReference type="PANTHER" id="PTHR46825">
    <property type="entry name" value="D-ALANYL-D-ALANINE-CARBOXYPEPTIDASE/ENDOPEPTIDASE AMPH"/>
    <property type="match status" value="1"/>
</dbReference>
<dbReference type="InterPro" id="IPR012338">
    <property type="entry name" value="Beta-lactam/transpept-like"/>
</dbReference>